<feature type="domain" description="Beta-lactamase-related" evidence="2">
    <location>
        <begin position="46"/>
        <end position="371"/>
    </location>
</feature>
<evidence type="ECO:0000256" key="1">
    <source>
        <dbReference type="SAM" id="SignalP"/>
    </source>
</evidence>
<dbReference type="InterPro" id="IPR050491">
    <property type="entry name" value="AmpC-like"/>
</dbReference>
<dbReference type="OrthoDB" id="3499702at2"/>
<dbReference type="Gene3D" id="3.40.710.10">
    <property type="entry name" value="DD-peptidase/beta-lactamase superfamily"/>
    <property type="match status" value="1"/>
</dbReference>
<keyword evidence="4" id="KW-1185">Reference proteome</keyword>
<comment type="caution">
    <text evidence="3">The sequence shown here is derived from an EMBL/GenBank/DDBJ whole genome shotgun (WGS) entry which is preliminary data.</text>
</comment>
<dbReference type="SUPFAM" id="SSF56601">
    <property type="entry name" value="beta-lactamase/transpeptidase-like"/>
    <property type="match status" value="1"/>
</dbReference>
<evidence type="ECO:0000259" key="2">
    <source>
        <dbReference type="Pfam" id="PF00144"/>
    </source>
</evidence>
<accession>A0A6H9Z5I1</accession>
<dbReference type="Pfam" id="PF00144">
    <property type="entry name" value="Beta-lactamase"/>
    <property type="match status" value="1"/>
</dbReference>
<evidence type="ECO:0000313" key="3">
    <source>
        <dbReference type="EMBL" id="KAB2352548.1"/>
    </source>
</evidence>
<dbReference type="AlphaFoldDB" id="A0A6H9Z5I1"/>
<dbReference type="EMBL" id="WBMT01000001">
    <property type="protein sequence ID" value="KAB2352548.1"/>
    <property type="molecule type" value="Genomic_DNA"/>
</dbReference>
<dbReference type="PANTHER" id="PTHR46825">
    <property type="entry name" value="D-ALANYL-D-ALANINE-CARBOXYPEPTIDASE/ENDOPEPTIDASE AMPH"/>
    <property type="match status" value="1"/>
</dbReference>
<feature type="signal peptide" evidence="1">
    <location>
        <begin position="1"/>
        <end position="27"/>
    </location>
</feature>
<sequence length="390" mass="42529">MDHSHRSLIVLASAGVLAAAATGLALADSPGTARAHTRTQAALDAIVRQGTPGVIAEVKNGDHRWNGTAGVAEIGGRPRASGERFRIASMTKPFTATVLLKLEADGELSLDDSVERWLPGVVRGTGYHPEKITIRRLLNHTSGIFNYNNDEGFRARYAGDEFDKNRHTRIAPRELVNIALTHPAVFQPGERGRWEYSDTNYILAGMVIEKVTGNSFADEVKEKVIKPLELSDTIVPGTSPQLPPPHAVHYSTLFEDGPNAKIRDVTEFSPTVAWSAGEIISTTADVNTFLSRLMRGDVLPPAQHRAMFRTVRVEGADGHGGAKDRYGLGIRKFRLGKGCWVWGHGGMLPGSASRTAATRDGQHVLTMNRNGDWGEQKLEDAVLKTEFCRQ</sequence>
<dbReference type="InterPro" id="IPR006311">
    <property type="entry name" value="TAT_signal"/>
</dbReference>
<organism evidence="3 4">
    <name type="scientific">Actinomadura rudentiformis</name>
    <dbReference type="NCBI Taxonomy" id="359158"/>
    <lineage>
        <taxon>Bacteria</taxon>
        <taxon>Bacillati</taxon>
        <taxon>Actinomycetota</taxon>
        <taxon>Actinomycetes</taxon>
        <taxon>Streptosporangiales</taxon>
        <taxon>Thermomonosporaceae</taxon>
        <taxon>Actinomadura</taxon>
    </lineage>
</organism>
<feature type="chain" id="PRO_5038797653" evidence="1">
    <location>
        <begin position="28"/>
        <end position="390"/>
    </location>
</feature>
<proteinExistence type="predicted"/>
<dbReference type="RefSeq" id="WP_151557473.1">
    <property type="nucleotide sequence ID" value="NZ_WBMT01000001.1"/>
</dbReference>
<keyword evidence="1" id="KW-0732">Signal</keyword>
<reference evidence="3 4" key="1">
    <citation type="submission" date="2019-09" db="EMBL/GenBank/DDBJ databases">
        <title>Actinomadura physcomitrii sp. nov., a novel actinomycete isolated from moss [Physcomitrium sphaericum (Ludw) Fuernr].</title>
        <authorList>
            <person name="Zhuang X."/>
            <person name="Liu C."/>
        </authorList>
    </citation>
    <scope>NUCLEOTIDE SEQUENCE [LARGE SCALE GENOMIC DNA]</scope>
    <source>
        <strain evidence="3 4">HMC1</strain>
    </source>
</reference>
<dbReference type="InterPro" id="IPR001466">
    <property type="entry name" value="Beta-lactam-related"/>
</dbReference>
<evidence type="ECO:0000313" key="4">
    <source>
        <dbReference type="Proteomes" id="UP000468735"/>
    </source>
</evidence>
<gene>
    <name evidence="3" type="ORF">F8566_02400</name>
</gene>
<protein>
    <submittedName>
        <fullName evidence="3">Beta-lactamase family protein</fullName>
    </submittedName>
</protein>
<dbReference type="PROSITE" id="PS51318">
    <property type="entry name" value="TAT"/>
    <property type="match status" value="1"/>
</dbReference>
<dbReference type="InterPro" id="IPR012338">
    <property type="entry name" value="Beta-lactam/transpept-like"/>
</dbReference>
<dbReference type="PANTHER" id="PTHR46825:SF7">
    <property type="entry name" value="D-ALANYL-D-ALANINE CARBOXYPEPTIDASE"/>
    <property type="match status" value="1"/>
</dbReference>
<name>A0A6H9Z5I1_9ACTN</name>
<dbReference type="Proteomes" id="UP000468735">
    <property type="component" value="Unassembled WGS sequence"/>
</dbReference>